<dbReference type="PRINTS" id="PR00838">
    <property type="entry name" value="V5ALLERGEN"/>
</dbReference>
<comment type="caution">
    <text evidence="8">The sequence shown here is derived from an EMBL/GenBank/DDBJ whole genome shotgun (WGS) entry which is preliminary data.</text>
</comment>
<dbReference type="PANTHER" id="PTHR10334">
    <property type="entry name" value="CYSTEINE-RICH SECRETORY PROTEIN-RELATED"/>
    <property type="match status" value="1"/>
</dbReference>
<keyword evidence="9" id="KW-1185">Reference proteome</keyword>
<dbReference type="EMBL" id="JAMSHJ010000001">
    <property type="protein sequence ID" value="KAI5448251.1"/>
    <property type="molecule type" value="Genomic_DNA"/>
</dbReference>
<comment type="function">
    <text evidence="1">Probably involved in the defense reaction of plants against pathogens.</text>
</comment>
<keyword evidence="3" id="KW-0732">Signal</keyword>
<dbReference type="InterPro" id="IPR014044">
    <property type="entry name" value="CAP_dom"/>
</dbReference>
<dbReference type="GO" id="GO:0005576">
    <property type="term" value="C:extracellular region"/>
    <property type="evidence" value="ECO:0007669"/>
    <property type="project" value="InterPro"/>
</dbReference>
<feature type="domain" description="SCP" evidence="7">
    <location>
        <begin position="40"/>
        <end position="179"/>
    </location>
</feature>
<dbReference type="FunFam" id="3.40.33.10:FF:000006">
    <property type="entry name" value="Putative pathogenesis-related protein 1"/>
    <property type="match status" value="1"/>
</dbReference>
<dbReference type="InterPro" id="IPR001283">
    <property type="entry name" value="CRISP-related"/>
</dbReference>
<dbReference type="Proteomes" id="UP001058974">
    <property type="component" value="Chromosome 1"/>
</dbReference>
<dbReference type="Gene3D" id="3.40.33.10">
    <property type="entry name" value="CAP"/>
    <property type="match status" value="1"/>
</dbReference>
<evidence type="ECO:0000256" key="4">
    <source>
        <dbReference type="ARBA" id="ARBA00022821"/>
    </source>
</evidence>
<dbReference type="Pfam" id="PF00188">
    <property type="entry name" value="CAP"/>
    <property type="match status" value="1"/>
</dbReference>
<dbReference type="CDD" id="cd05381">
    <property type="entry name" value="CAP_PR-1"/>
    <property type="match status" value="1"/>
</dbReference>
<keyword evidence="4" id="KW-0611">Plant defense</keyword>
<dbReference type="InterPro" id="IPR018244">
    <property type="entry name" value="Allrgn_V5/Tpx1_CS"/>
</dbReference>
<evidence type="ECO:0000256" key="5">
    <source>
        <dbReference type="ARBA" id="ARBA00023157"/>
    </source>
</evidence>
<evidence type="ECO:0000256" key="3">
    <source>
        <dbReference type="ARBA" id="ARBA00022729"/>
    </source>
</evidence>
<dbReference type="SUPFAM" id="SSF55797">
    <property type="entry name" value="PR-1-like"/>
    <property type="match status" value="1"/>
</dbReference>
<evidence type="ECO:0000256" key="1">
    <source>
        <dbReference type="ARBA" id="ARBA00003143"/>
    </source>
</evidence>
<evidence type="ECO:0000313" key="8">
    <source>
        <dbReference type="EMBL" id="KAI5448251.1"/>
    </source>
</evidence>
<sequence>MTRALTFFIKHLASKMGAFSLSCVLALIFIVDNHIAHAQDSPADYVNTHNAARSKIDTNVRIPNIVWDNNIAAFAQNYANRRKDCKLIPSGSGGRYGEYPGENLAVSKGDMTGVEAVKLWVDEKFNYDYNSNSCVGGECLHYTQVVWKHSQRVGCGKVKCDNGGTFITCNYDPPGNIVGQLPY</sequence>
<keyword evidence="6" id="KW-0568">Pathogenesis-related protein</keyword>
<dbReference type="InterPro" id="IPR035940">
    <property type="entry name" value="CAP_sf"/>
</dbReference>
<dbReference type="AlphaFoldDB" id="A0A9D5BRB0"/>
<reference evidence="8 9" key="1">
    <citation type="journal article" date="2022" name="Nat. Genet.">
        <title>Improved pea reference genome and pan-genome highlight genomic features and evolutionary characteristics.</title>
        <authorList>
            <person name="Yang T."/>
            <person name="Liu R."/>
            <person name="Luo Y."/>
            <person name="Hu S."/>
            <person name="Wang D."/>
            <person name="Wang C."/>
            <person name="Pandey M.K."/>
            <person name="Ge S."/>
            <person name="Xu Q."/>
            <person name="Li N."/>
            <person name="Li G."/>
            <person name="Huang Y."/>
            <person name="Saxena R.K."/>
            <person name="Ji Y."/>
            <person name="Li M."/>
            <person name="Yan X."/>
            <person name="He Y."/>
            <person name="Liu Y."/>
            <person name="Wang X."/>
            <person name="Xiang C."/>
            <person name="Varshney R.K."/>
            <person name="Ding H."/>
            <person name="Gao S."/>
            <person name="Zong X."/>
        </authorList>
    </citation>
    <scope>NUCLEOTIDE SEQUENCE [LARGE SCALE GENOMIC DNA]</scope>
    <source>
        <strain evidence="8 9">cv. Zhongwan 6</strain>
    </source>
</reference>
<name>A0A9D5BRB0_PEA</name>
<protein>
    <recommendedName>
        <fullName evidence="7">SCP domain-containing protein</fullName>
    </recommendedName>
</protein>
<proteinExistence type="inferred from homology"/>
<gene>
    <name evidence="8" type="ORF">KIW84_015611</name>
</gene>
<accession>A0A9D5BRB0</accession>
<keyword evidence="5" id="KW-1015">Disulfide bond</keyword>
<evidence type="ECO:0000256" key="6">
    <source>
        <dbReference type="ARBA" id="ARBA00023265"/>
    </source>
</evidence>
<evidence type="ECO:0000313" key="9">
    <source>
        <dbReference type="Proteomes" id="UP001058974"/>
    </source>
</evidence>
<dbReference type="InterPro" id="IPR002413">
    <property type="entry name" value="V5_allergen-like"/>
</dbReference>
<evidence type="ECO:0000259" key="7">
    <source>
        <dbReference type="SMART" id="SM00198"/>
    </source>
</evidence>
<dbReference type="GO" id="GO:0098542">
    <property type="term" value="P:defense response to other organism"/>
    <property type="evidence" value="ECO:0007669"/>
    <property type="project" value="UniProtKB-ARBA"/>
</dbReference>
<organism evidence="8 9">
    <name type="scientific">Pisum sativum</name>
    <name type="common">Garden pea</name>
    <name type="synonym">Lathyrus oleraceus</name>
    <dbReference type="NCBI Taxonomy" id="3888"/>
    <lineage>
        <taxon>Eukaryota</taxon>
        <taxon>Viridiplantae</taxon>
        <taxon>Streptophyta</taxon>
        <taxon>Embryophyta</taxon>
        <taxon>Tracheophyta</taxon>
        <taxon>Spermatophyta</taxon>
        <taxon>Magnoliopsida</taxon>
        <taxon>eudicotyledons</taxon>
        <taxon>Gunneridae</taxon>
        <taxon>Pentapetalae</taxon>
        <taxon>rosids</taxon>
        <taxon>fabids</taxon>
        <taxon>Fabales</taxon>
        <taxon>Fabaceae</taxon>
        <taxon>Papilionoideae</taxon>
        <taxon>50 kb inversion clade</taxon>
        <taxon>NPAAA clade</taxon>
        <taxon>Hologalegina</taxon>
        <taxon>IRL clade</taxon>
        <taxon>Fabeae</taxon>
        <taxon>Lathyrus</taxon>
    </lineage>
</organism>
<dbReference type="PROSITE" id="PS01010">
    <property type="entry name" value="CRISP_2"/>
    <property type="match status" value="1"/>
</dbReference>
<evidence type="ECO:0000256" key="2">
    <source>
        <dbReference type="ARBA" id="ARBA00009923"/>
    </source>
</evidence>
<dbReference type="PRINTS" id="PR00837">
    <property type="entry name" value="V5TPXLIKE"/>
</dbReference>
<comment type="similarity">
    <text evidence="2">Belongs to the CRISP family.</text>
</comment>
<dbReference type="SMART" id="SM00198">
    <property type="entry name" value="SCP"/>
    <property type="match status" value="1"/>
</dbReference>
<dbReference type="Gramene" id="Psat01G0561100-T1">
    <property type="protein sequence ID" value="KAI5448251.1"/>
    <property type="gene ID" value="KIW84_015611"/>
</dbReference>